<accession>A0A8R1HJN0</accession>
<organism evidence="2 3">
    <name type="scientific">Caenorhabditis japonica</name>
    <dbReference type="NCBI Taxonomy" id="281687"/>
    <lineage>
        <taxon>Eukaryota</taxon>
        <taxon>Metazoa</taxon>
        <taxon>Ecdysozoa</taxon>
        <taxon>Nematoda</taxon>
        <taxon>Chromadorea</taxon>
        <taxon>Rhabditida</taxon>
        <taxon>Rhabditina</taxon>
        <taxon>Rhabditomorpha</taxon>
        <taxon>Rhabditoidea</taxon>
        <taxon>Rhabditidae</taxon>
        <taxon>Peloderinae</taxon>
        <taxon>Caenorhabditis</taxon>
    </lineage>
</organism>
<feature type="region of interest" description="Disordered" evidence="1">
    <location>
        <begin position="1"/>
        <end position="60"/>
    </location>
</feature>
<reference evidence="3" key="1">
    <citation type="submission" date="2010-08" db="EMBL/GenBank/DDBJ databases">
        <authorList>
            <consortium name="Caenorhabditis japonica Sequencing Consortium"/>
            <person name="Wilson R.K."/>
        </authorList>
    </citation>
    <scope>NUCLEOTIDE SEQUENCE [LARGE SCALE GENOMIC DNA]</scope>
    <source>
        <strain evidence="3">DF5081</strain>
    </source>
</reference>
<dbReference type="Proteomes" id="UP000005237">
    <property type="component" value="Unassembled WGS sequence"/>
</dbReference>
<evidence type="ECO:0000313" key="2">
    <source>
        <dbReference type="EnsemblMetazoa" id="CJA03645.1"/>
    </source>
</evidence>
<sequence>MDREGSSGHTGSGDDVPPPPARRQAKRVDELEITPENIFAISERDFKEQQEEEARAEASGQKMFPAAIWNRLKNPPSDRPSIDVWEFKQETSEYLTMTMVCDGEKYPMYFGSRTALDYEKRQNVWIPRGNQMYKSLATRLFSIPKTMTVNKVVFYSTPQCEIEDCIIELMYMKKWSCKQLEYTITTEFTQPQHLRKLIHMLKPSDITIFLNYGPYQQQTSNHDTSGMHNHLAVDLDGILYLERDFRVDCAQALNAAVNDTTKRELAHLYGEAGRGKASGAQMLRTLCSLRKFVSMMAEKQMAQTKGMGVRKFVVQ</sequence>
<feature type="compositionally biased region" description="Basic and acidic residues" evidence="1">
    <location>
        <begin position="42"/>
        <end position="56"/>
    </location>
</feature>
<protein>
    <submittedName>
        <fullName evidence="2">Uncharacterized protein</fullName>
    </submittedName>
</protein>
<dbReference type="EnsemblMetazoa" id="CJA03645.1">
    <property type="protein sequence ID" value="CJA03645.1"/>
    <property type="gene ID" value="WBGene00122849"/>
</dbReference>
<dbReference type="AlphaFoldDB" id="A0A8R1HJN0"/>
<keyword evidence="3" id="KW-1185">Reference proteome</keyword>
<evidence type="ECO:0000313" key="3">
    <source>
        <dbReference type="Proteomes" id="UP000005237"/>
    </source>
</evidence>
<name>A0A8R1HJN0_CAEJA</name>
<reference evidence="2" key="2">
    <citation type="submission" date="2022-06" db="UniProtKB">
        <authorList>
            <consortium name="EnsemblMetazoa"/>
        </authorList>
    </citation>
    <scope>IDENTIFICATION</scope>
    <source>
        <strain evidence="2">DF5081</strain>
    </source>
</reference>
<proteinExistence type="predicted"/>
<evidence type="ECO:0000256" key="1">
    <source>
        <dbReference type="SAM" id="MobiDB-lite"/>
    </source>
</evidence>